<dbReference type="Pfam" id="PF25615">
    <property type="entry name" value="PhiKZ_gp85"/>
    <property type="match status" value="1"/>
</dbReference>
<evidence type="ECO:0000313" key="2">
    <source>
        <dbReference type="Proteomes" id="UP000008388"/>
    </source>
</evidence>
<reference evidence="1 2" key="1">
    <citation type="journal article" date="2011" name="Microbiology">
        <title>The Pseudomonas aeruginosa generalized transducing phage phiPA3 is a new member of the phiKZ-like group of 'jumbo' phages, and infects model laboratory strains and clinical isolates from cystic fibrosis patients.</title>
        <authorList>
            <person name="Monson R."/>
            <person name="Foulds I."/>
            <person name="Foweraker J."/>
            <person name="Welch M."/>
            <person name="Salmond G.P."/>
        </authorList>
    </citation>
    <scope>NUCLEOTIDE SEQUENCE [LARGE SCALE GENOMIC DNA]</scope>
</reference>
<dbReference type="OrthoDB" id="35796at10239"/>
<protein>
    <submittedName>
        <fullName evidence="1">Virion structural protein</fullName>
    </submittedName>
</protein>
<organismHost>
    <name type="scientific">Pseudomonas aeruginosa</name>
    <dbReference type="NCBI Taxonomy" id="287"/>
</organismHost>
<gene>
    <name evidence="1" type="primary">087</name>
</gene>
<evidence type="ECO:0000313" key="1">
    <source>
        <dbReference type="EMBL" id="AEH03511.1"/>
    </source>
</evidence>
<dbReference type="GeneID" id="26643616"/>
<sequence length="147" mass="16349">MRLGYEISRHIKELKSPTNNERQLRAMMLANAIAFYVPFDPSLSVEQLIDTHLPTLRKVVGQVNENITVDSKLAQELFKQAIRIRFALLHGAADPAVILMAMKSETADSFQTPDETAAAALLTSRLDFVRAQNGIAEALRNLETDAQ</sequence>
<proteinExistence type="predicted"/>
<dbReference type="KEGG" id="vg:26643616"/>
<organism evidence="1 2">
    <name type="scientific">Pseudomonas phage PhiPA3</name>
    <name type="common">Pseudomonas aeruginosa phage PhiPA3</name>
    <dbReference type="NCBI Taxonomy" id="998086"/>
    <lineage>
        <taxon>Viruses</taxon>
        <taxon>Duplodnaviria</taxon>
        <taxon>Heunggongvirae</taxon>
        <taxon>Uroviricota</taxon>
        <taxon>Caudoviricetes</taxon>
        <taxon>Chimalliviridae</taxon>
        <taxon>Miltoncavirus</taxon>
        <taxon>Miltoncavirus PhiPA3</taxon>
    </lineage>
</organism>
<accession>F8SJW6</accession>
<dbReference type="EMBL" id="HQ630627">
    <property type="protein sequence ID" value="AEH03511.1"/>
    <property type="molecule type" value="Genomic_DNA"/>
</dbReference>
<name>F8SJW6_BPPA3</name>
<dbReference type="InterPro" id="IPR058016">
    <property type="entry name" value="Gp85"/>
</dbReference>
<dbReference type="RefSeq" id="YP_009217167.1">
    <property type="nucleotide sequence ID" value="NC_028999.1"/>
</dbReference>
<dbReference type="Proteomes" id="UP000008388">
    <property type="component" value="Segment"/>
</dbReference>
<keyword evidence="2" id="KW-1185">Reference proteome</keyword>